<feature type="binding site" evidence="14">
    <location>
        <position position="64"/>
    </location>
    <ligand>
        <name>ATP</name>
        <dbReference type="ChEBI" id="CHEBI:30616"/>
    </ligand>
</feature>
<dbReference type="STRING" id="1069536.SINU_13985"/>
<dbReference type="InterPro" id="IPR006070">
    <property type="entry name" value="Sua5-like_dom"/>
</dbReference>
<dbReference type="GO" id="GO:0005737">
    <property type="term" value="C:cytoplasm"/>
    <property type="evidence" value="ECO:0007669"/>
    <property type="project" value="UniProtKB-SubCell"/>
</dbReference>
<dbReference type="GO" id="GO:0008033">
    <property type="term" value="P:tRNA processing"/>
    <property type="evidence" value="ECO:0007669"/>
    <property type="project" value="UniProtKB-KW"/>
</dbReference>
<evidence type="ECO:0000256" key="11">
    <source>
        <dbReference type="ARBA" id="ARBA00029774"/>
    </source>
</evidence>
<comment type="similarity">
    <text evidence="2 13">Belongs to the SUA5 family.</text>
</comment>
<dbReference type="PANTHER" id="PTHR17490:SF16">
    <property type="entry name" value="THREONYLCARBAMOYL-AMP SYNTHASE"/>
    <property type="match status" value="1"/>
</dbReference>
<dbReference type="PROSITE" id="PS51163">
    <property type="entry name" value="YRDC"/>
    <property type="match status" value="1"/>
</dbReference>
<evidence type="ECO:0000256" key="3">
    <source>
        <dbReference type="ARBA" id="ARBA00012584"/>
    </source>
</evidence>
<comment type="subcellular location">
    <subcellularLocation>
        <location evidence="1 13">Cytoplasm</location>
    </subcellularLocation>
</comment>
<feature type="domain" description="YrdC-like" evidence="15">
    <location>
        <begin position="19"/>
        <end position="205"/>
    </location>
</feature>
<keyword evidence="10 13" id="KW-0067">ATP-binding</keyword>
<protein>
    <recommendedName>
        <fullName evidence="4 13">Threonylcarbamoyl-AMP synthase</fullName>
        <shortName evidence="13">TC-AMP synthase</shortName>
        <ecNumber evidence="3 13">2.7.7.87</ecNumber>
    </recommendedName>
    <alternativeName>
        <fullName evidence="11 13">L-threonylcarbamoyladenylate synthase</fullName>
    </alternativeName>
</protein>
<dbReference type="InterPro" id="IPR010923">
    <property type="entry name" value="T(6)A37_SUA5"/>
</dbReference>
<dbReference type="Pfam" id="PF01300">
    <property type="entry name" value="Sua5_yciO_yrdC"/>
    <property type="match status" value="1"/>
</dbReference>
<evidence type="ECO:0000313" key="16">
    <source>
        <dbReference type="EMBL" id="KLI01341.1"/>
    </source>
</evidence>
<dbReference type="GO" id="GO:0006450">
    <property type="term" value="P:regulation of translational fidelity"/>
    <property type="evidence" value="ECO:0007669"/>
    <property type="project" value="TreeGrafter"/>
</dbReference>
<keyword evidence="8 13" id="KW-0548">Nucleotidyltransferase</keyword>
<evidence type="ECO:0000256" key="9">
    <source>
        <dbReference type="ARBA" id="ARBA00022741"/>
    </source>
</evidence>
<dbReference type="GO" id="GO:0005524">
    <property type="term" value="F:ATP binding"/>
    <property type="evidence" value="ECO:0007669"/>
    <property type="project" value="UniProtKB-UniRule"/>
</dbReference>
<dbReference type="InterPro" id="IPR038385">
    <property type="entry name" value="Sua5/YwlC_C"/>
</dbReference>
<dbReference type="PIRSF" id="PIRSF004930">
    <property type="entry name" value="Tln_factor_SUA5"/>
    <property type="match status" value="1"/>
</dbReference>
<dbReference type="SUPFAM" id="SSF55821">
    <property type="entry name" value="YrdC/RibB"/>
    <property type="match status" value="1"/>
</dbReference>
<comment type="function">
    <text evidence="13">Required for the formation of a threonylcarbamoyl group on adenosine at position 37 (t(6)A37) in tRNAs that read codons beginning with adenine.</text>
</comment>
<dbReference type="Proteomes" id="UP000035553">
    <property type="component" value="Unassembled WGS sequence"/>
</dbReference>
<comment type="catalytic activity">
    <reaction evidence="12 13">
        <text>L-threonine + hydrogencarbonate + ATP = L-threonylcarbamoyladenylate + diphosphate + H2O</text>
        <dbReference type="Rhea" id="RHEA:36407"/>
        <dbReference type="ChEBI" id="CHEBI:15377"/>
        <dbReference type="ChEBI" id="CHEBI:17544"/>
        <dbReference type="ChEBI" id="CHEBI:30616"/>
        <dbReference type="ChEBI" id="CHEBI:33019"/>
        <dbReference type="ChEBI" id="CHEBI:57926"/>
        <dbReference type="ChEBI" id="CHEBI:73682"/>
        <dbReference type="EC" id="2.7.7.87"/>
    </reaction>
</comment>
<feature type="binding site" evidence="14">
    <location>
        <position position="157"/>
    </location>
    <ligand>
        <name>ATP</name>
        <dbReference type="ChEBI" id="CHEBI:30616"/>
    </ligand>
</feature>
<feature type="binding site" evidence="14">
    <location>
        <position position="68"/>
    </location>
    <ligand>
        <name>L-threonine</name>
        <dbReference type="ChEBI" id="CHEBI:57926"/>
    </ligand>
</feature>
<dbReference type="InterPro" id="IPR005145">
    <property type="entry name" value="Sua5_C"/>
</dbReference>
<feature type="binding site" evidence="14">
    <location>
        <position position="240"/>
    </location>
    <ligand>
        <name>ATP</name>
        <dbReference type="ChEBI" id="CHEBI:30616"/>
    </ligand>
</feature>
<evidence type="ECO:0000256" key="4">
    <source>
        <dbReference type="ARBA" id="ARBA00015492"/>
    </source>
</evidence>
<dbReference type="EMBL" id="AFVQ02000220">
    <property type="protein sequence ID" value="KLI01341.1"/>
    <property type="molecule type" value="Genomic_DNA"/>
</dbReference>
<evidence type="ECO:0000256" key="10">
    <source>
        <dbReference type="ARBA" id="ARBA00022840"/>
    </source>
</evidence>
<keyword evidence="5 13" id="KW-0963">Cytoplasm</keyword>
<evidence type="ECO:0000256" key="13">
    <source>
        <dbReference type="PIRNR" id="PIRNR004930"/>
    </source>
</evidence>
<evidence type="ECO:0000256" key="2">
    <source>
        <dbReference type="ARBA" id="ARBA00007663"/>
    </source>
</evidence>
<feature type="binding site" evidence="14">
    <location>
        <position position="187"/>
    </location>
    <ligand>
        <name>L-threonine</name>
        <dbReference type="ChEBI" id="CHEBI:57926"/>
    </ligand>
</feature>
<dbReference type="GO" id="GO:0061710">
    <property type="term" value="F:L-threonylcarbamoyladenylate synthase"/>
    <property type="evidence" value="ECO:0007669"/>
    <property type="project" value="UniProtKB-EC"/>
</dbReference>
<feature type="binding site" evidence="14">
    <location>
        <position position="41"/>
    </location>
    <ligand>
        <name>L-threonine</name>
        <dbReference type="ChEBI" id="CHEBI:57926"/>
    </ligand>
</feature>
<evidence type="ECO:0000256" key="7">
    <source>
        <dbReference type="ARBA" id="ARBA00022694"/>
    </source>
</evidence>
<dbReference type="EC" id="2.7.7.87" evidence="3 13"/>
<dbReference type="InterPro" id="IPR017945">
    <property type="entry name" value="DHBP_synth_RibB-like_a/b_dom"/>
</dbReference>
<evidence type="ECO:0000256" key="1">
    <source>
        <dbReference type="ARBA" id="ARBA00004496"/>
    </source>
</evidence>
<feature type="binding site" evidence="14">
    <location>
        <position position="123"/>
    </location>
    <ligand>
        <name>ATP</name>
        <dbReference type="ChEBI" id="CHEBI:30616"/>
    </ligand>
</feature>
<feature type="binding site" evidence="14">
    <location>
        <position position="201"/>
    </location>
    <ligand>
        <name>ATP</name>
        <dbReference type="ChEBI" id="CHEBI:30616"/>
    </ligand>
</feature>
<sequence>MAETQVWRVDPNAPDLEHTPQIQAAAEKLAQGEIVAFPTETVYGLGGSAKVQDSVRKIYEAKGRPSDNPLIVHVANLEQVREICTEIHPVAQKLIHAFWPGPLTLVLPSRGTVSNAVTAGLSTVAVRMPSHPVARALISASNLPIAAPSANRSGRPSPTRAEHVFNDLDGRIAGILDGGETGVGVESTVVDCTTTPITILRPGGITKEQLIEVVGLVSDDPGLVRSDQAPKAPGMKYKHYAPSATMYLVPAGESRIRELISSERAKGRRVGVLTTEEKQDSYPGVDVLLVCGRRSEPATVAHHLFDVLRHFDQKEVDVIFSETFDQKGIGKAVMNRLSKAAGGRILD</sequence>
<dbReference type="NCBIfam" id="TIGR00057">
    <property type="entry name" value="L-threonylcarbamoyladenylate synthase"/>
    <property type="match status" value="1"/>
</dbReference>
<keyword evidence="9 13" id="KW-0547">Nucleotide-binding</keyword>
<dbReference type="PANTHER" id="PTHR17490">
    <property type="entry name" value="SUA5"/>
    <property type="match status" value="1"/>
</dbReference>
<feature type="binding site" evidence="14">
    <location>
        <position position="149"/>
    </location>
    <ligand>
        <name>ATP</name>
        <dbReference type="ChEBI" id="CHEBI:30616"/>
    </ligand>
</feature>
<dbReference type="InterPro" id="IPR050156">
    <property type="entry name" value="TC-AMP_synthase_SUA5"/>
</dbReference>
<evidence type="ECO:0000259" key="15">
    <source>
        <dbReference type="PROSITE" id="PS51163"/>
    </source>
</evidence>
<evidence type="ECO:0000256" key="14">
    <source>
        <dbReference type="PIRSR" id="PIRSR004930-1"/>
    </source>
</evidence>
<dbReference type="GO" id="GO:0000049">
    <property type="term" value="F:tRNA binding"/>
    <property type="evidence" value="ECO:0007669"/>
    <property type="project" value="TreeGrafter"/>
</dbReference>
<keyword evidence="6 13" id="KW-0808">Transferase</keyword>
<evidence type="ECO:0000256" key="5">
    <source>
        <dbReference type="ARBA" id="ARBA00022490"/>
    </source>
</evidence>
<keyword evidence="17" id="KW-1185">Reference proteome</keyword>
<evidence type="ECO:0000256" key="12">
    <source>
        <dbReference type="ARBA" id="ARBA00048366"/>
    </source>
</evidence>
<evidence type="ECO:0000256" key="8">
    <source>
        <dbReference type="ARBA" id="ARBA00022695"/>
    </source>
</evidence>
<reference evidence="16 17" key="1">
    <citation type="journal article" date="2011" name="J. Bacteriol.">
        <title>Draft genome sequence of Sporolactobacillus inulinus strain CASD, an efficient D-lactic acid-producing bacterium with high-concentration lactate tolerance capability.</title>
        <authorList>
            <person name="Yu B."/>
            <person name="Su F."/>
            <person name="Wang L."/>
            <person name="Xu K."/>
            <person name="Zhao B."/>
            <person name="Xu P."/>
        </authorList>
    </citation>
    <scope>NUCLEOTIDE SEQUENCE [LARGE SCALE GENOMIC DNA]</scope>
    <source>
        <strain evidence="16 17">CASD</strain>
    </source>
</reference>
<feature type="binding site" evidence="14">
    <location>
        <position position="147"/>
    </location>
    <ligand>
        <name>L-threonine</name>
        <dbReference type="ChEBI" id="CHEBI:57926"/>
    </ligand>
</feature>
<dbReference type="FunFam" id="3.90.870.10:FF:000008">
    <property type="entry name" value="Threonylcarbamoyl-AMP synthase"/>
    <property type="match status" value="1"/>
</dbReference>
<name>A0A0U1QKR7_9BACL</name>
<evidence type="ECO:0000256" key="6">
    <source>
        <dbReference type="ARBA" id="ARBA00022679"/>
    </source>
</evidence>
<feature type="binding site" evidence="14">
    <location>
        <position position="127"/>
    </location>
    <ligand>
        <name>L-threonine</name>
        <dbReference type="ChEBI" id="CHEBI:57926"/>
    </ligand>
</feature>
<evidence type="ECO:0000313" key="17">
    <source>
        <dbReference type="Proteomes" id="UP000035553"/>
    </source>
</evidence>
<dbReference type="AlphaFoldDB" id="A0A0U1QKR7"/>
<dbReference type="Pfam" id="PF03481">
    <property type="entry name" value="Sua5_C"/>
    <property type="match status" value="1"/>
</dbReference>
<dbReference type="GO" id="GO:0003725">
    <property type="term" value="F:double-stranded RNA binding"/>
    <property type="evidence" value="ECO:0007669"/>
    <property type="project" value="UniProtKB-UniRule"/>
</dbReference>
<proteinExistence type="inferred from homology"/>
<organism evidence="16 17">
    <name type="scientific">Sporolactobacillus inulinus CASD</name>
    <dbReference type="NCBI Taxonomy" id="1069536"/>
    <lineage>
        <taxon>Bacteria</taxon>
        <taxon>Bacillati</taxon>
        <taxon>Bacillota</taxon>
        <taxon>Bacilli</taxon>
        <taxon>Bacillales</taxon>
        <taxon>Sporolactobacillaceae</taxon>
        <taxon>Sporolactobacillus</taxon>
    </lineage>
</organism>
<dbReference type="RefSeq" id="WP_010026047.1">
    <property type="nucleotide sequence ID" value="NZ_AFVQ02000220.1"/>
</dbReference>
<accession>A0A0U1QKR7</accession>
<comment type="caution">
    <text evidence="16">The sequence shown here is derived from an EMBL/GenBank/DDBJ whole genome shotgun (WGS) entry which is preliminary data.</text>
</comment>
<dbReference type="FunFam" id="3.40.50.11030:FF:000001">
    <property type="entry name" value="Threonylcarbamoyl-AMP synthase"/>
    <property type="match status" value="1"/>
</dbReference>
<feature type="binding site" evidence="14">
    <location>
        <position position="73"/>
    </location>
    <ligand>
        <name>L-threonine</name>
        <dbReference type="ChEBI" id="CHEBI:57926"/>
    </ligand>
</feature>
<dbReference type="Gene3D" id="3.90.870.10">
    <property type="entry name" value="DHBP synthase"/>
    <property type="match status" value="1"/>
</dbReference>
<keyword evidence="7 13" id="KW-0819">tRNA processing</keyword>
<gene>
    <name evidence="16" type="ORF">SINU_13985</name>
</gene>
<dbReference type="Gene3D" id="3.40.50.11030">
    <property type="entry name" value="Threonylcarbamoyl-AMP synthase, C-terminal domain"/>
    <property type="match status" value="1"/>
</dbReference>